<dbReference type="PANTHER" id="PTHR43124:SF3">
    <property type="entry name" value="CHLORAMPHENICOL EFFLUX PUMP RV0191"/>
    <property type="match status" value="1"/>
</dbReference>
<evidence type="ECO:0000256" key="1">
    <source>
        <dbReference type="ARBA" id="ARBA00004651"/>
    </source>
</evidence>
<feature type="transmembrane region" description="Helical" evidence="6">
    <location>
        <begin position="276"/>
        <end position="294"/>
    </location>
</feature>
<evidence type="ECO:0000259" key="7">
    <source>
        <dbReference type="PROSITE" id="PS50850"/>
    </source>
</evidence>
<accession>A0A411YHW4</accession>
<dbReference type="EMBL" id="CP036402">
    <property type="protein sequence ID" value="QBI20925.1"/>
    <property type="molecule type" value="Genomic_DNA"/>
</dbReference>
<evidence type="ECO:0000256" key="5">
    <source>
        <dbReference type="ARBA" id="ARBA00023136"/>
    </source>
</evidence>
<keyword evidence="3 6" id="KW-0812">Transmembrane</keyword>
<dbReference type="PRINTS" id="PR01036">
    <property type="entry name" value="TCRTETB"/>
</dbReference>
<dbReference type="InterPro" id="IPR020846">
    <property type="entry name" value="MFS_dom"/>
</dbReference>
<evidence type="ECO:0000256" key="6">
    <source>
        <dbReference type="SAM" id="Phobius"/>
    </source>
</evidence>
<feature type="transmembrane region" description="Helical" evidence="6">
    <location>
        <begin position="300"/>
        <end position="322"/>
    </location>
</feature>
<evidence type="ECO:0000313" key="9">
    <source>
        <dbReference type="Proteomes" id="UP000291469"/>
    </source>
</evidence>
<feature type="domain" description="Major facilitator superfamily (MFS) profile" evidence="7">
    <location>
        <begin position="8"/>
        <end position="387"/>
    </location>
</feature>
<feature type="transmembrane region" description="Helical" evidence="6">
    <location>
        <begin position="165"/>
        <end position="182"/>
    </location>
</feature>
<dbReference type="Proteomes" id="UP000291469">
    <property type="component" value="Chromosome"/>
</dbReference>
<feature type="transmembrane region" description="Helical" evidence="6">
    <location>
        <begin position="137"/>
        <end position="159"/>
    </location>
</feature>
<dbReference type="RefSeq" id="WP_131155918.1">
    <property type="nucleotide sequence ID" value="NZ_CP036402.1"/>
</dbReference>
<evidence type="ECO:0000256" key="2">
    <source>
        <dbReference type="ARBA" id="ARBA00022475"/>
    </source>
</evidence>
<dbReference type="SUPFAM" id="SSF103473">
    <property type="entry name" value="MFS general substrate transporter"/>
    <property type="match status" value="1"/>
</dbReference>
<keyword evidence="4 6" id="KW-1133">Transmembrane helix</keyword>
<feature type="transmembrane region" description="Helical" evidence="6">
    <location>
        <begin position="334"/>
        <end position="358"/>
    </location>
</feature>
<keyword evidence="2" id="KW-1003">Cell membrane</keyword>
<evidence type="ECO:0000313" key="8">
    <source>
        <dbReference type="EMBL" id="QBI20925.1"/>
    </source>
</evidence>
<dbReference type="PANTHER" id="PTHR43124">
    <property type="entry name" value="PURINE EFFLUX PUMP PBUE"/>
    <property type="match status" value="1"/>
</dbReference>
<reference evidence="8 9" key="1">
    <citation type="submission" date="2019-01" db="EMBL/GenBank/DDBJ databases">
        <title>Egibacter rhizosphaerae EGI 80759T.</title>
        <authorList>
            <person name="Chen D.-D."/>
            <person name="Tian Y."/>
            <person name="Jiao J.-Y."/>
            <person name="Zhang X.-T."/>
            <person name="Zhang Y.-G."/>
            <person name="Zhang Y."/>
            <person name="Xiao M."/>
            <person name="Shu W.-S."/>
            <person name="Li W.-J."/>
        </authorList>
    </citation>
    <scope>NUCLEOTIDE SEQUENCE [LARGE SCALE GENOMIC DNA]</scope>
    <source>
        <strain evidence="8 9">EGI 80759</strain>
    </source>
</reference>
<dbReference type="InterPro" id="IPR011701">
    <property type="entry name" value="MFS"/>
</dbReference>
<dbReference type="PROSITE" id="PS50850">
    <property type="entry name" value="MFS"/>
    <property type="match status" value="1"/>
</dbReference>
<dbReference type="Pfam" id="PF07690">
    <property type="entry name" value="MFS_1"/>
    <property type="match status" value="1"/>
</dbReference>
<sequence>MPASSARPSVVWIFAVTATAVSTNTLIAPSLPEITAALDAPRSAAGLLIGAGTLPGIALAPIIGVLADRRGRRRVLVPCLVIFGVTGGLGALAPDFPTLVGLRLLQGIGSAGLMNLAIVLIGDHWEGPSRSRMIGRNAAVLTVCLSIFPLIGGTLAEVFSWQAPFLLYPVGLLTAAAIRLRLPADQPQTDANLGRQLRGVKPLLTAGPLVTILASGGVLFAVIFGLLVTVLPLYLESAFGVGETLRGVVLGIPAIANMATSLSLGRLRARFAPRALFVAGSALLTIGLGSVPLMPTWVGVIGAISVFGLGEGILLPLLQDLATSLGEAAQRGTIVALFVSIARLGQTVGPVASGAVVTGVGEPAAFAGGAVVTLILGTSLAVIGRRL</sequence>
<evidence type="ECO:0000256" key="3">
    <source>
        <dbReference type="ARBA" id="ARBA00022692"/>
    </source>
</evidence>
<feature type="transmembrane region" description="Helical" evidence="6">
    <location>
        <begin position="75"/>
        <end position="93"/>
    </location>
</feature>
<dbReference type="OrthoDB" id="7375466at2"/>
<dbReference type="CDD" id="cd17474">
    <property type="entry name" value="MFS_YfmO_like"/>
    <property type="match status" value="1"/>
</dbReference>
<keyword evidence="9" id="KW-1185">Reference proteome</keyword>
<feature type="transmembrane region" description="Helical" evidence="6">
    <location>
        <begin position="105"/>
        <end position="125"/>
    </location>
</feature>
<dbReference type="GO" id="GO:0005886">
    <property type="term" value="C:plasma membrane"/>
    <property type="evidence" value="ECO:0007669"/>
    <property type="project" value="UniProtKB-SubCell"/>
</dbReference>
<protein>
    <submittedName>
        <fullName evidence="8">MFS transporter</fullName>
    </submittedName>
</protein>
<name>A0A411YHW4_9ACTN</name>
<dbReference type="GO" id="GO:0022857">
    <property type="term" value="F:transmembrane transporter activity"/>
    <property type="evidence" value="ECO:0007669"/>
    <property type="project" value="InterPro"/>
</dbReference>
<dbReference type="AlphaFoldDB" id="A0A411YHW4"/>
<dbReference type="Gene3D" id="1.20.1250.20">
    <property type="entry name" value="MFS general substrate transporter like domains"/>
    <property type="match status" value="1"/>
</dbReference>
<dbReference type="InterPro" id="IPR036259">
    <property type="entry name" value="MFS_trans_sf"/>
</dbReference>
<organism evidence="8 9">
    <name type="scientific">Egibacter rhizosphaerae</name>
    <dbReference type="NCBI Taxonomy" id="1670831"/>
    <lineage>
        <taxon>Bacteria</taxon>
        <taxon>Bacillati</taxon>
        <taxon>Actinomycetota</taxon>
        <taxon>Nitriliruptoria</taxon>
        <taxon>Egibacterales</taxon>
        <taxon>Egibacteraceae</taxon>
        <taxon>Egibacter</taxon>
    </lineage>
</organism>
<dbReference type="InterPro" id="IPR050189">
    <property type="entry name" value="MFS_Efflux_Transporters"/>
</dbReference>
<comment type="subcellular location">
    <subcellularLocation>
        <location evidence="1">Cell membrane</location>
        <topology evidence="1">Multi-pass membrane protein</topology>
    </subcellularLocation>
</comment>
<proteinExistence type="predicted"/>
<feature type="transmembrane region" description="Helical" evidence="6">
    <location>
        <begin position="247"/>
        <end position="264"/>
    </location>
</feature>
<evidence type="ECO:0000256" key="4">
    <source>
        <dbReference type="ARBA" id="ARBA00022989"/>
    </source>
</evidence>
<keyword evidence="5 6" id="KW-0472">Membrane</keyword>
<feature type="transmembrane region" description="Helical" evidence="6">
    <location>
        <begin position="203"/>
        <end position="235"/>
    </location>
</feature>
<feature type="transmembrane region" description="Helical" evidence="6">
    <location>
        <begin position="12"/>
        <end position="31"/>
    </location>
</feature>
<gene>
    <name evidence="8" type="ORF">ER308_15975</name>
</gene>
<feature type="transmembrane region" description="Helical" evidence="6">
    <location>
        <begin position="43"/>
        <end position="63"/>
    </location>
</feature>
<feature type="transmembrane region" description="Helical" evidence="6">
    <location>
        <begin position="364"/>
        <end position="383"/>
    </location>
</feature>
<dbReference type="KEGG" id="erz:ER308_15975"/>